<evidence type="ECO:0000313" key="4">
    <source>
        <dbReference type="Proteomes" id="UP001182556"/>
    </source>
</evidence>
<dbReference type="InterPro" id="IPR003010">
    <property type="entry name" value="C-N_Hydrolase"/>
</dbReference>
<evidence type="ECO:0000259" key="2">
    <source>
        <dbReference type="PROSITE" id="PS50263"/>
    </source>
</evidence>
<dbReference type="GO" id="GO:0030163">
    <property type="term" value="P:protein catabolic process"/>
    <property type="evidence" value="ECO:0007669"/>
    <property type="project" value="TreeGrafter"/>
</dbReference>
<keyword evidence="3" id="KW-0378">Hydrolase</keyword>
<accession>A0AAD9CWN9</accession>
<proteinExistence type="predicted"/>
<dbReference type="Proteomes" id="UP001182556">
    <property type="component" value="Unassembled WGS sequence"/>
</dbReference>
<feature type="domain" description="CN hydrolase" evidence="2">
    <location>
        <begin position="22"/>
        <end position="359"/>
    </location>
</feature>
<feature type="region of interest" description="Disordered" evidence="1">
    <location>
        <begin position="111"/>
        <end position="153"/>
    </location>
</feature>
<dbReference type="Pfam" id="PF00795">
    <property type="entry name" value="CN_hydrolase"/>
    <property type="match status" value="1"/>
</dbReference>
<feature type="compositionally biased region" description="Polar residues" evidence="1">
    <location>
        <begin position="111"/>
        <end position="132"/>
    </location>
</feature>
<name>A0AAD9CWN9_PAPLA</name>
<dbReference type="InterPro" id="IPR039703">
    <property type="entry name" value="Nta1"/>
</dbReference>
<dbReference type="AlphaFoldDB" id="A0AAD9CWN9"/>
<comment type="caution">
    <text evidence="3">The sequence shown here is derived from an EMBL/GenBank/DDBJ whole genome shotgun (WGS) entry which is preliminary data.</text>
</comment>
<dbReference type="PROSITE" id="PS50263">
    <property type="entry name" value="CN_HYDROLASE"/>
    <property type="match status" value="1"/>
</dbReference>
<gene>
    <name evidence="3" type="ORF">DB88DRAFT_510905</name>
</gene>
<keyword evidence="4" id="KW-1185">Reference proteome</keyword>
<reference evidence="3" key="1">
    <citation type="submission" date="2023-02" db="EMBL/GenBank/DDBJ databases">
        <title>Identification and recombinant expression of a fungal hydrolase from Papiliotrema laurentii that hydrolyzes apple cutin and clears colloidal polyester polyurethane.</title>
        <authorList>
            <consortium name="DOE Joint Genome Institute"/>
            <person name="Roman V.A."/>
            <person name="Bojanowski C."/>
            <person name="Crable B.R."/>
            <person name="Wagner D.N."/>
            <person name="Hung C.S."/>
            <person name="Nadeau L.J."/>
            <person name="Schratz L."/>
            <person name="Haridas S."/>
            <person name="Pangilinan J."/>
            <person name="Lipzen A."/>
            <person name="Na H."/>
            <person name="Yan M."/>
            <person name="Ng V."/>
            <person name="Grigoriev I.V."/>
            <person name="Spatafora J.W."/>
            <person name="Barlow D."/>
            <person name="Biffinger J."/>
            <person name="Kelley-Loughnane N."/>
            <person name="Varaljay V.A."/>
            <person name="Crookes-Goodson W.J."/>
        </authorList>
    </citation>
    <scope>NUCLEOTIDE SEQUENCE</scope>
    <source>
        <strain evidence="3">5307AH</strain>
    </source>
</reference>
<dbReference type="GO" id="GO:0070773">
    <property type="term" value="F:protein-N-terminal glutamine amidohydrolase activity"/>
    <property type="evidence" value="ECO:0007669"/>
    <property type="project" value="InterPro"/>
</dbReference>
<dbReference type="PANTHER" id="PTHR11750:SF26">
    <property type="entry name" value="PROTEIN N-TERMINAL AMIDASE"/>
    <property type="match status" value="1"/>
</dbReference>
<dbReference type="InterPro" id="IPR036526">
    <property type="entry name" value="C-N_Hydrolase_sf"/>
</dbReference>
<organism evidence="3 4">
    <name type="scientific">Papiliotrema laurentii</name>
    <name type="common">Cryptococcus laurentii</name>
    <dbReference type="NCBI Taxonomy" id="5418"/>
    <lineage>
        <taxon>Eukaryota</taxon>
        <taxon>Fungi</taxon>
        <taxon>Dikarya</taxon>
        <taxon>Basidiomycota</taxon>
        <taxon>Agaricomycotina</taxon>
        <taxon>Tremellomycetes</taxon>
        <taxon>Tremellales</taxon>
        <taxon>Rhynchogastremaceae</taxon>
        <taxon>Papiliotrema</taxon>
    </lineage>
</organism>
<dbReference type="SUPFAM" id="SSF56317">
    <property type="entry name" value="Carbon-nitrogen hydrolase"/>
    <property type="match status" value="1"/>
</dbReference>
<dbReference type="Gene3D" id="3.60.110.10">
    <property type="entry name" value="Carbon-nitrogen hydrolase"/>
    <property type="match status" value="1"/>
</dbReference>
<dbReference type="EMBL" id="JAODAN010000006">
    <property type="protein sequence ID" value="KAK1923344.1"/>
    <property type="molecule type" value="Genomic_DNA"/>
</dbReference>
<protein>
    <submittedName>
        <fullName evidence="3">Carbon-nitrogen hydrolase</fullName>
    </submittedName>
</protein>
<dbReference type="GO" id="GO:0008418">
    <property type="term" value="F:protein-N-terminal asparagine amidohydrolase activity"/>
    <property type="evidence" value="ECO:0007669"/>
    <property type="project" value="InterPro"/>
</dbReference>
<sequence>MATPVAPSRGQSPAPLYRRQPLRIACAQYDVKLGRVEDNVKKVEALTSRLTPGSIDLLVLPEMCLSGYVFNSPTAILPYLEQPRIGPTSLLARSLAQRLQCHVIAGYPEATPSSTLLDNPSSSTSESATTDGEAQENKQDSGDCGPQGAMKALEGEGTGVGWNSAIVVGPHGDVVGNYRKTFRFETDKAWAREGDGFSVFDLPEPIGRTTIGICMDLNPKDFVAPWDAFELASFCLDNSVDTLIVPMNWLQPPAEPPQSDALPIDPLAPSESNLNYWAARLTPLHDPAPGYVSPAPVERAEPKLGKEVVFVGCNRVGTEEGTTFVGTSCVMTLSSNPSRIELVEVCNVSEERLLLATVT</sequence>
<evidence type="ECO:0000313" key="3">
    <source>
        <dbReference type="EMBL" id="KAK1923344.1"/>
    </source>
</evidence>
<evidence type="ECO:0000256" key="1">
    <source>
        <dbReference type="SAM" id="MobiDB-lite"/>
    </source>
</evidence>
<dbReference type="PANTHER" id="PTHR11750">
    <property type="entry name" value="PROTEIN N-TERMINAL AMIDASE"/>
    <property type="match status" value="1"/>
</dbReference>